<dbReference type="OrthoDB" id="997591at2759"/>
<sequence length="558" mass="61158">MPIDPLKPPDPILEEFCTLTGMSSEGLKHSAIHRSDSKLSSKPRGRPKGVKNRVKHKVLSPGSASVGAGAILKRLRNSKVEGKGRSRSESSPLVRNGKRPNSSKSPVDDVLAKVLDKIAYDKNISNQMVFREGSNDSGMSGKKVIKDKSYCSIGENDGSFINKPIEPVVTDMEVNRESMVDMGDDIGDSVDPLSISNNTSKLNMADGEHGKDESIRKTAKDVKDDVGGNSTFVFGDVQRNKGILNRPPVGLTKVHFGPSLFYNSSNVWSSCKAGVNAINIESFAEKMKKGAEDRELQMNFVPQFVSTQSDGTKRIAISMEDIKKGSEACALQLYGYFVGTSMDYRVVYANLSRMWRAYGISDITKTRAGLFYFKFKNEEFMKAVLDSGPWMVNNVPLVLNVWELGIWLDKVEPSTIPIWVRPKSEEEIAAKVLKEALNVNKAKVDGSSVEMLIMKGGRVYNGNGNHKFGVQGLNQQDRNVSGGGSKKQSNVLRSKGSDGKTNYVQRTNVKSSTDGMYANKRVVKKGDGSKSSAEGVNENVPVNNSFQAFADHDMVDNE</sequence>
<feature type="region of interest" description="Disordered" evidence="1">
    <location>
        <begin position="75"/>
        <end position="108"/>
    </location>
</feature>
<feature type="region of interest" description="Disordered" evidence="1">
    <location>
        <begin position="24"/>
        <end position="62"/>
    </location>
</feature>
<accession>A0A2U1NQZ2</accession>
<dbReference type="PANTHER" id="PTHR31286">
    <property type="entry name" value="GLYCINE-RICH CELL WALL STRUCTURAL PROTEIN 1.8-LIKE"/>
    <property type="match status" value="1"/>
</dbReference>
<name>A0A2U1NQZ2_ARTAN</name>
<reference evidence="3 4" key="1">
    <citation type="journal article" date="2018" name="Mol. Plant">
        <title>The genome of Artemisia annua provides insight into the evolution of Asteraceae family and artemisinin biosynthesis.</title>
        <authorList>
            <person name="Shen Q."/>
            <person name="Zhang L."/>
            <person name="Liao Z."/>
            <person name="Wang S."/>
            <person name="Yan T."/>
            <person name="Shi P."/>
            <person name="Liu M."/>
            <person name="Fu X."/>
            <person name="Pan Q."/>
            <person name="Wang Y."/>
            <person name="Lv Z."/>
            <person name="Lu X."/>
            <person name="Zhang F."/>
            <person name="Jiang W."/>
            <person name="Ma Y."/>
            <person name="Chen M."/>
            <person name="Hao X."/>
            <person name="Li L."/>
            <person name="Tang Y."/>
            <person name="Lv G."/>
            <person name="Zhou Y."/>
            <person name="Sun X."/>
            <person name="Brodelius P.E."/>
            <person name="Rose J.K.C."/>
            <person name="Tang K."/>
        </authorList>
    </citation>
    <scope>NUCLEOTIDE SEQUENCE [LARGE SCALE GENOMIC DNA]</scope>
    <source>
        <strain evidence="4">cv. Huhao1</strain>
        <tissue evidence="3">Leaf</tissue>
    </source>
</reference>
<evidence type="ECO:0000256" key="1">
    <source>
        <dbReference type="SAM" id="MobiDB-lite"/>
    </source>
</evidence>
<protein>
    <recommendedName>
        <fullName evidence="2">DUF4283 domain-containing protein</fullName>
    </recommendedName>
</protein>
<gene>
    <name evidence="3" type="ORF">CTI12_AA236950</name>
</gene>
<dbReference type="EMBL" id="PKPP01002339">
    <property type="protein sequence ID" value="PWA75907.1"/>
    <property type="molecule type" value="Genomic_DNA"/>
</dbReference>
<evidence type="ECO:0000259" key="2">
    <source>
        <dbReference type="Pfam" id="PF14111"/>
    </source>
</evidence>
<keyword evidence="4" id="KW-1185">Reference proteome</keyword>
<comment type="caution">
    <text evidence="3">The sequence shown here is derived from an EMBL/GenBank/DDBJ whole genome shotgun (WGS) entry which is preliminary data.</text>
</comment>
<feature type="compositionally biased region" description="Polar residues" evidence="1">
    <location>
        <begin position="529"/>
        <end position="545"/>
    </location>
</feature>
<dbReference type="AlphaFoldDB" id="A0A2U1NQZ2"/>
<organism evidence="3 4">
    <name type="scientific">Artemisia annua</name>
    <name type="common">Sweet wormwood</name>
    <dbReference type="NCBI Taxonomy" id="35608"/>
    <lineage>
        <taxon>Eukaryota</taxon>
        <taxon>Viridiplantae</taxon>
        <taxon>Streptophyta</taxon>
        <taxon>Embryophyta</taxon>
        <taxon>Tracheophyta</taxon>
        <taxon>Spermatophyta</taxon>
        <taxon>Magnoliopsida</taxon>
        <taxon>eudicotyledons</taxon>
        <taxon>Gunneridae</taxon>
        <taxon>Pentapetalae</taxon>
        <taxon>asterids</taxon>
        <taxon>campanulids</taxon>
        <taxon>Asterales</taxon>
        <taxon>Asteraceae</taxon>
        <taxon>Asteroideae</taxon>
        <taxon>Anthemideae</taxon>
        <taxon>Artemisiinae</taxon>
        <taxon>Artemisia</taxon>
    </lineage>
</organism>
<feature type="region of interest" description="Disordered" evidence="1">
    <location>
        <begin position="473"/>
        <end position="545"/>
    </location>
</feature>
<feature type="compositionally biased region" description="Basic and acidic residues" evidence="1">
    <location>
        <begin position="78"/>
        <end position="88"/>
    </location>
</feature>
<dbReference type="PANTHER" id="PTHR31286:SF180">
    <property type="entry name" value="OS10G0362600 PROTEIN"/>
    <property type="match status" value="1"/>
</dbReference>
<dbReference type="Pfam" id="PF14111">
    <property type="entry name" value="DUF4283"/>
    <property type="match status" value="1"/>
</dbReference>
<evidence type="ECO:0000313" key="4">
    <source>
        <dbReference type="Proteomes" id="UP000245207"/>
    </source>
</evidence>
<dbReference type="InterPro" id="IPR025558">
    <property type="entry name" value="DUF4283"/>
</dbReference>
<dbReference type="InterPro" id="IPR040256">
    <property type="entry name" value="At4g02000-like"/>
</dbReference>
<proteinExistence type="predicted"/>
<dbReference type="Proteomes" id="UP000245207">
    <property type="component" value="Unassembled WGS sequence"/>
</dbReference>
<feature type="domain" description="DUF4283" evidence="2">
    <location>
        <begin position="327"/>
        <end position="404"/>
    </location>
</feature>
<feature type="compositionally biased region" description="Polar residues" evidence="1">
    <location>
        <begin position="499"/>
        <end position="514"/>
    </location>
</feature>
<dbReference type="STRING" id="35608.A0A2U1NQZ2"/>
<feature type="compositionally biased region" description="Basic residues" evidence="1">
    <location>
        <begin position="41"/>
        <end position="58"/>
    </location>
</feature>
<evidence type="ECO:0000313" key="3">
    <source>
        <dbReference type="EMBL" id="PWA75907.1"/>
    </source>
</evidence>
<feature type="compositionally biased region" description="Polar residues" evidence="1">
    <location>
        <begin position="89"/>
        <end position="105"/>
    </location>
</feature>